<dbReference type="AlphaFoldDB" id="A0A9P3L2D7"/>
<keyword evidence="1" id="KW-0472">Membrane</keyword>
<dbReference type="Proteomes" id="UP000825890">
    <property type="component" value="Unassembled WGS sequence"/>
</dbReference>
<dbReference type="RefSeq" id="XP_044663669.1">
    <property type="nucleotide sequence ID" value="XM_044807734.1"/>
</dbReference>
<dbReference type="GeneID" id="68297792"/>
<sequence length="175" mass="18900">MHVFELFTTSRSATLSRDYSASCFWDATVRSIIDLGQRHKENFNATAATEEITELLHRHGIELQKLPEVALQYVKNNPGKTAIDLVTLLMMLYPGLVWAPVWRALGLTPIGFVAGGIFASLQRTIGTPLAMRVAQGAAMGGRAQTVLNGVVQGAAVLKARFADVFKAANETGGTQ</sequence>
<keyword evidence="3" id="KW-1185">Reference proteome</keyword>
<proteinExistence type="predicted"/>
<comment type="caution">
    <text evidence="2">The sequence shown here is derived from an EMBL/GenBank/DDBJ whole genome shotgun (WGS) entry which is preliminary data.</text>
</comment>
<dbReference type="OrthoDB" id="440424at2759"/>
<evidence type="ECO:0000313" key="3">
    <source>
        <dbReference type="Proteomes" id="UP000825890"/>
    </source>
</evidence>
<keyword evidence="1" id="KW-0812">Transmembrane</keyword>
<keyword evidence="1" id="KW-1133">Transmembrane helix</keyword>
<protein>
    <submittedName>
        <fullName evidence="2">Uncharacterized protein</fullName>
    </submittedName>
</protein>
<dbReference type="EMBL" id="BOLY01000009">
    <property type="protein sequence ID" value="GIZ49182.1"/>
    <property type="molecule type" value="Genomic_DNA"/>
</dbReference>
<name>A0A9P3L2D7_9PEZI</name>
<accession>A0A9P3L2D7</accession>
<organism evidence="2 3">
    <name type="scientific">Cercospora kikuchii</name>
    <dbReference type="NCBI Taxonomy" id="84275"/>
    <lineage>
        <taxon>Eukaryota</taxon>
        <taxon>Fungi</taxon>
        <taxon>Dikarya</taxon>
        <taxon>Ascomycota</taxon>
        <taxon>Pezizomycotina</taxon>
        <taxon>Dothideomycetes</taxon>
        <taxon>Dothideomycetidae</taxon>
        <taxon>Mycosphaerellales</taxon>
        <taxon>Mycosphaerellaceae</taxon>
        <taxon>Cercospora</taxon>
    </lineage>
</organism>
<evidence type="ECO:0000313" key="2">
    <source>
        <dbReference type="EMBL" id="GIZ49182.1"/>
    </source>
</evidence>
<evidence type="ECO:0000256" key="1">
    <source>
        <dbReference type="SAM" id="Phobius"/>
    </source>
</evidence>
<feature type="transmembrane region" description="Helical" evidence="1">
    <location>
        <begin position="104"/>
        <end position="121"/>
    </location>
</feature>
<reference evidence="2 3" key="1">
    <citation type="submission" date="2021-01" db="EMBL/GenBank/DDBJ databases">
        <title>Cercospora kikuchii MAFF 305040 whole genome shotgun sequence.</title>
        <authorList>
            <person name="Kashiwa T."/>
            <person name="Suzuki T."/>
        </authorList>
    </citation>
    <scope>NUCLEOTIDE SEQUENCE [LARGE SCALE GENOMIC DNA]</scope>
    <source>
        <strain evidence="2 3">MAFF 305040</strain>
    </source>
</reference>
<gene>
    <name evidence="2" type="ORF">CKM354_001221700</name>
</gene>